<keyword evidence="1" id="KW-0479">Metal-binding</keyword>
<evidence type="ECO:0000313" key="6">
    <source>
        <dbReference type="Proteomes" id="UP001151582"/>
    </source>
</evidence>
<proteinExistence type="predicted"/>
<keyword evidence="6" id="KW-1185">Reference proteome</keyword>
<evidence type="ECO:0000313" key="5">
    <source>
        <dbReference type="EMBL" id="KAJ1974638.1"/>
    </source>
</evidence>
<keyword evidence="3" id="KW-0472">Membrane</keyword>
<dbReference type="AlphaFoldDB" id="A0A9W8EAZ0"/>
<evidence type="ECO:0000256" key="2">
    <source>
        <dbReference type="SAM" id="MobiDB-lite"/>
    </source>
</evidence>
<sequence>MGLAMVAGRAAGLEIYYRTFTAGMDSLTGAVTQANFSAAHLLKPDPASTVTSGPAMLYGGLNDTSYENWALAANQLQTGTILLLPYTMARGQPQAYVLEEWAEGLSDAVAILSYPLFGASTTAGMAVGVQEPIWQPSVWANLTDSITYTVGIVNSRPSNPMVGNTITTDVAAFRNLTDIPTFFTTQGSIKALWQLYKQQQQLQWQQLMDNSTRTNGMQAKLASVYIEFHSPNTYTATTIFQRLKSSDSNGGQIQPIVAVIAGVVGIIFVAGILVFAVYRERRNRLGQSVRDMSRHFRQLDREQRLMALPDEEEEEISRRDPPLTQNELEELFPPIRLTADDIPLIKGVYVSPQPAMRQVTSTLPTRVIVGEARALPPQSGRQAVRLPGAMTRTQSCPNRAPGLPRSPRRASRSLVDLRQASTGRIMSASALSHSALPQQPSTAMPLTQLPSLGSDNRCQTLRYPAIPGPLRYDASSIADGNSVSHSSADEVFYTPQSLIPTNDHKSIRSTTGGLKANETHDQTAIDAAKRLLWTTLAPIPEHAHNQYAASLSPPDSLEIACRPSLEKSHWASAALSTNLSNRAYLSLQNPTKSGQQRLKTWKSLRSFKSVRSLRSIRTVAYFPFLSGWVLLKDDEADAEDSTGQLPPVNPDQPSITALPRFPLDTTDAVAITIHEEPPPPITPTAAVAIRSRIIRRSTAGGTMRSSKSANTDQPICVICLDTFEAGQCIRRLGCYHIFHVDCIDAWVTGVASTCPLCKQSCRSDCRSSLSTERFTSAVLSDNSLSLAPHSILTEWL</sequence>
<dbReference type="SUPFAM" id="SSF57850">
    <property type="entry name" value="RING/U-box"/>
    <property type="match status" value="1"/>
</dbReference>
<feature type="domain" description="RING-type" evidence="4">
    <location>
        <begin position="716"/>
        <end position="758"/>
    </location>
</feature>
<protein>
    <recommendedName>
        <fullName evidence="4">RING-type domain-containing protein</fullName>
    </recommendedName>
</protein>
<organism evidence="5 6">
    <name type="scientific">Dimargaris verticillata</name>
    <dbReference type="NCBI Taxonomy" id="2761393"/>
    <lineage>
        <taxon>Eukaryota</taxon>
        <taxon>Fungi</taxon>
        <taxon>Fungi incertae sedis</taxon>
        <taxon>Zoopagomycota</taxon>
        <taxon>Kickxellomycotina</taxon>
        <taxon>Dimargaritomycetes</taxon>
        <taxon>Dimargaritales</taxon>
        <taxon>Dimargaritaceae</taxon>
        <taxon>Dimargaris</taxon>
    </lineage>
</organism>
<keyword evidence="1" id="KW-0863">Zinc-finger</keyword>
<keyword evidence="1" id="KW-0862">Zinc</keyword>
<gene>
    <name evidence="5" type="ORF">H4R34_004645</name>
</gene>
<dbReference type="InterPro" id="IPR013083">
    <property type="entry name" value="Znf_RING/FYVE/PHD"/>
</dbReference>
<evidence type="ECO:0000259" key="4">
    <source>
        <dbReference type="PROSITE" id="PS50089"/>
    </source>
</evidence>
<evidence type="ECO:0000256" key="1">
    <source>
        <dbReference type="PROSITE-ProRule" id="PRU00175"/>
    </source>
</evidence>
<dbReference type="GO" id="GO:0008270">
    <property type="term" value="F:zinc ion binding"/>
    <property type="evidence" value="ECO:0007669"/>
    <property type="project" value="UniProtKB-KW"/>
</dbReference>
<dbReference type="Gene3D" id="3.30.40.10">
    <property type="entry name" value="Zinc/RING finger domain, C3HC4 (zinc finger)"/>
    <property type="match status" value="1"/>
</dbReference>
<dbReference type="EMBL" id="JANBQB010000627">
    <property type="protein sequence ID" value="KAJ1974638.1"/>
    <property type="molecule type" value="Genomic_DNA"/>
</dbReference>
<feature type="region of interest" description="Disordered" evidence="2">
    <location>
        <begin position="392"/>
        <end position="412"/>
    </location>
</feature>
<reference evidence="5" key="1">
    <citation type="submission" date="2022-07" db="EMBL/GenBank/DDBJ databases">
        <title>Phylogenomic reconstructions and comparative analyses of Kickxellomycotina fungi.</title>
        <authorList>
            <person name="Reynolds N.K."/>
            <person name="Stajich J.E."/>
            <person name="Barry K."/>
            <person name="Grigoriev I.V."/>
            <person name="Crous P."/>
            <person name="Smith M.E."/>
        </authorList>
    </citation>
    <scope>NUCLEOTIDE SEQUENCE</scope>
    <source>
        <strain evidence="5">RSA 567</strain>
    </source>
</reference>
<dbReference type="SMART" id="SM00184">
    <property type="entry name" value="RING"/>
    <property type="match status" value="1"/>
</dbReference>
<dbReference type="Pfam" id="PF13639">
    <property type="entry name" value="zf-RING_2"/>
    <property type="match status" value="1"/>
</dbReference>
<dbReference type="CDD" id="cd16473">
    <property type="entry name" value="RING-H2_RNF103"/>
    <property type="match status" value="1"/>
</dbReference>
<dbReference type="InterPro" id="IPR001841">
    <property type="entry name" value="Znf_RING"/>
</dbReference>
<evidence type="ECO:0000256" key="3">
    <source>
        <dbReference type="SAM" id="Phobius"/>
    </source>
</evidence>
<name>A0A9W8EAZ0_9FUNG</name>
<dbReference type="PROSITE" id="PS50089">
    <property type="entry name" value="ZF_RING_2"/>
    <property type="match status" value="1"/>
</dbReference>
<dbReference type="OrthoDB" id="8062037at2759"/>
<keyword evidence="3" id="KW-1133">Transmembrane helix</keyword>
<dbReference type="PANTHER" id="PTHR45676">
    <property type="entry name" value="RING-H2 FINGER PROTEIN ATL51-RELATED"/>
    <property type="match status" value="1"/>
</dbReference>
<comment type="caution">
    <text evidence="5">The sequence shown here is derived from an EMBL/GenBank/DDBJ whole genome shotgun (WGS) entry which is preliminary data.</text>
</comment>
<dbReference type="Proteomes" id="UP001151582">
    <property type="component" value="Unassembled WGS sequence"/>
</dbReference>
<feature type="transmembrane region" description="Helical" evidence="3">
    <location>
        <begin position="256"/>
        <end position="278"/>
    </location>
</feature>
<keyword evidence="3" id="KW-0812">Transmembrane</keyword>
<accession>A0A9W8EAZ0</accession>